<proteinExistence type="predicted"/>
<dbReference type="PANTHER" id="PTHR13847:SF281">
    <property type="entry name" value="FAD DEPENDENT OXIDOREDUCTASE DOMAIN-CONTAINING PROTEIN"/>
    <property type="match status" value="1"/>
</dbReference>
<dbReference type="InterPro" id="IPR006076">
    <property type="entry name" value="FAD-dep_OxRdtase"/>
</dbReference>
<dbReference type="Gene3D" id="3.30.9.10">
    <property type="entry name" value="D-Amino Acid Oxidase, subunit A, domain 2"/>
    <property type="match status" value="1"/>
</dbReference>
<dbReference type="SUPFAM" id="SSF51905">
    <property type="entry name" value="FAD/NAD(P)-binding domain"/>
    <property type="match status" value="1"/>
</dbReference>
<dbReference type="Gene3D" id="3.50.50.60">
    <property type="entry name" value="FAD/NAD(P)-binding domain"/>
    <property type="match status" value="1"/>
</dbReference>
<evidence type="ECO:0000313" key="4">
    <source>
        <dbReference type="Proteomes" id="UP000194931"/>
    </source>
</evidence>
<dbReference type="RefSeq" id="WP_086639718.1">
    <property type="nucleotide sequence ID" value="NZ_JOPJ01000026.1"/>
</dbReference>
<name>A0A252BSI3_9PROT</name>
<dbReference type="EMBL" id="JOPJ01000026">
    <property type="protein sequence ID" value="OUJ11514.1"/>
    <property type="molecule type" value="Genomic_DNA"/>
</dbReference>
<accession>A0A252BSI3</accession>
<dbReference type="InterPro" id="IPR001763">
    <property type="entry name" value="Rhodanese-like_dom"/>
</dbReference>
<dbReference type="OrthoDB" id="9806601at2"/>
<sequence length="429" mass="47225">MTVWPVTPPSPLYEVLSREVFTALPLMGTDSADVVVIGGGVAGLSAAWHLHEAGQNVALLEAGTVGCGASGRNNGQIIPTLTRHDPMAIKAIWGEETGEHFLLMLEKSADLLYDVVNRYNIDCDLVQRGWFQPAHSPGRVRAVALRAEQWQRRGVDAAVLSRQDVLQHLGGGDYAGGWWHSRGGHFNPLAFVRGFARNLVETGVRIYEHSPALTFQRYGKNWIVHSKNGKIVCKKIVCTTGAYTSSLWKGLSKTIVPVTSYQFSTSSLGSSGADILPYNEACSDTRNDLRYFRKDREGRLITGGALAIQALAHKRLGRKVRGLIAKTFPRLTTFDLSYFWEGRIAMTPDRLPHLHSSGDGLVAWIGCNGRGLALSMGMGAVVRDVVLEKKSTELALPLTPLSPIHLHGVIRRSARMLMPYYRCRDKMEV</sequence>
<keyword evidence="4" id="KW-1185">Reference proteome</keyword>
<feature type="domain" description="Rhodanese" evidence="2">
    <location>
        <begin position="34"/>
        <end position="76"/>
    </location>
</feature>
<dbReference type="GO" id="GO:0005737">
    <property type="term" value="C:cytoplasm"/>
    <property type="evidence" value="ECO:0007669"/>
    <property type="project" value="TreeGrafter"/>
</dbReference>
<dbReference type="AlphaFoldDB" id="A0A252BSI3"/>
<reference evidence="4" key="1">
    <citation type="submission" date="2014-06" db="EMBL/GenBank/DDBJ databases">
        <authorList>
            <person name="Winans N.J."/>
            <person name="Newell P.D."/>
            <person name="Douglas A.E."/>
        </authorList>
    </citation>
    <scope>NUCLEOTIDE SEQUENCE [LARGE SCALE GENOMIC DNA]</scope>
</reference>
<protein>
    <recommendedName>
        <fullName evidence="2">Rhodanese domain-containing protein</fullName>
    </recommendedName>
</protein>
<dbReference type="PANTHER" id="PTHR13847">
    <property type="entry name" value="SARCOSINE DEHYDROGENASE-RELATED"/>
    <property type="match status" value="1"/>
</dbReference>
<evidence type="ECO:0000256" key="1">
    <source>
        <dbReference type="ARBA" id="ARBA00023002"/>
    </source>
</evidence>
<dbReference type="GO" id="GO:0016491">
    <property type="term" value="F:oxidoreductase activity"/>
    <property type="evidence" value="ECO:0007669"/>
    <property type="project" value="UniProtKB-KW"/>
</dbReference>
<evidence type="ECO:0000259" key="2">
    <source>
        <dbReference type="PROSITE" id="PS50206"/>
    </source>
</evidence>
<dbReference type="PROSITE" id="PS50206">
    <property type="entry name" value="RHODANESE_3"/>
    <property type="match status" value="1"/>
</dbReference>
<dbReference type="Proteomes" id="UP000194931">
    <property type="component" value="Unassembled WGS sequence"/>
</dbReference>
<gene>
    <name evidence="3" type="ORF">HK26_05980</name>
</gene>
<dbReference type="InterPro" id="IPR036188">
    <property type="entry name" value="FAD/NAD-bd_sf"/>
</dbReference>
<organism evidence="3 4">
    <name type="scientific">Acetobacter okinawensis</name>
    <dbReference type="NCBI Taxonomy" id="1076594"/>
    <lineage>
        <taxon>Bacteria</taxon>
        <taxon>Pseudomonadati</taxon>
        <taxon>Pseudomonadota</taxon>
        <taxon>Alphaproteobacteria</taxon>
        <taxon>Acetobacterales</taxon>
        <taxon>Acetobacteraceae</taxon>
        <taxon>Acetobacter</taxon>
    </lineage>
</organism>
<dbReference type="Pfam" id="PF01266">
    <property type="entry name" value="DAO"/>
    <property type="match status" value="1"/>
</dbReference>
<evidence type="ECO:0000313" key="3">
    <source>
        <dbReference type="EMBL" id="OUJ11514.1"/>
    </source>
</evidence>
<keyword evidence="1" id="KW-0560">Oxidoreductase</keyword>
<comment type="caution">
    <text evidence="3">The sequence shown here is derived from an EMBL/GenBank/DDBJ whole genome shotgun (WGS) entry which is preliminary data.</text>
</comment>